<name>A0A0C3Q846_9AGAM</name>
<dbReference type="Proteomes" id="UP000054248">
    <property type="component" value="Unassembled WGS sequence"/>
</dbReference>
<reference evidence="1 2" key="1">
    <citation type="submission" date="2014-04" db="EMBL/GenBank/DDBJ databases">
        <authorList>
            <consortium name="DOE Joint Genome Institute"/>
            <person name="Kuo A."/>
            <person name="Girlanda M."/>
            <person name="Perotto S."/>
            <person name="Kohler A."/>
            <person name="Nagy L.G."/>
            <person name="Floudas D."/>
            <person name="Copeland A."/>
            <person name="Barry K.W."/>
            <person name="Cichocki N."/>
            <person name="Veneault-Fourrey C."/>
            <person name="LaButti K."/>
            <person name="Lindquist E.A."/>
            <person name="Lipzen A."/>
            <person name="Lundell T."/>
            <person name="Morin E."/>
            <person name="Murat C."/>
            <person name="Sun H."/>
            <person name="Tunlid A."/>
            <person name="Henrissat B."/>
            <person name="Grigoriev I.V."/>
            <person name="Hibbett D.S."/>
            <person name="Martin F."/>
            <person name="Nordberg H.P."/>
            <person name="Cantor M.N."/>
            <person name="Hua S.X."/>
        </authorList>
    </citation>
    <scope>NUCLEOTIDE SEQUENCE [LARGE SCALE GENOMIC DNA]</scope>
    <source>
        <strain evidence="1 2">MUT 4182</strain>
    </source>
</reference>
<evidence type="ECO:0000313" key="1">
    <source>
        <dbReference type="EMBL" id="KIO19844.1"/>
    </source>
</evidence>
<evidence type="ECO:0000313" key="2">
    <source>
        <dbReference type="Proteomes" id="UP000054248"/>
    </source>
</evidence>
<gene>
    <name evidence="1" type="ORF">M407DRAFT_143499</name>
</gene>
<sequence>MEIDQQDLPGQGIAGAGDGPGAWIGVHRTGQGDQWWPNGLNWVTESVDLWTLITYAYRALHLASHNAAMYLVFASKVKEQEGAVIVSPARLAKLSR</sequence>
<organism evidence="1 2">
    <name type="scientific">Tulasnella calospora MUT 4182</name>
    <dbReference type="NCBI Taxonomy" id="1051891"/>
    <lineage>
        <taxon>Eukaryota</taxon>
        <taxon>Fungi</taxon>
        <taxon>Dikarya</taxon>
        <taxon>Basidiomycota</taxon>
        <taxon>Agaricomycotina</taxon>
        <taxon>Agaricomycetes</taxon>
        <taxon>Cantharellales</taxon>
        <taxon>Tulasnellaceae</taxon>
        <taxon>Tulasnella</taxon>
    </lineage>
</organism>
<keyword evidence="2" id="KW-1185">Reference proteome</keyword>
<accession>A0A0C3Q846</accession>
<reference evidence="2" key="2">
    <citation type="submission" date="2015-01" db="EMBL/GenBank/DDBJ databases">
        <title>Evolutionary Origins and Diversification of the Mycorrhizal Mutualists.</title>
        <authorList>
            <consortium name="DOE Joint Genome Institute"/>
            <consortium name="Mycorrhizal Genomics Consortium"/>
            <person name="Kohler A."/>
            <person name="Kuo A."/>
            <person name="Nagy L.G."/>
            <person name="Floudas D."/>
            <person name="Copeland A."/>
            <person name="Barry K.W."/>
            <person name="Cichocki N."/>
            <person name="Veneault-Fourrey C."/>
            <person name="LaButti K."/>
            <person name="Lindquist E.A."/>
            <person name="Lipzen A."/>
            <person name="Lundell T."/>
            <person name="Morin E."/>
            <person name="Murat C."/>
            <person name="Riley R."/>
            <person name="Ohm R."/>
            <person name="Sun H."/>
            <person name="Tunlid A."/>
            <person name="Henrissat B."/>
            <person name="Grigoriev I.V."/>
            <person name="Hibbett D.S."/>
            <person name="Martin F."/>
        </authorList>
    </citation>
    <scope>NUCLEOTIDE SEQUENCE [LARGE SCALE GENOMIC DNA]</scope>
    <source>
        <strain evidence="2">MUT 4182</strain>
    </source>
</reference>
<dbReference type="HOGENOM" id="CLU_2361277_0_0_1"/>
<proteinExistence type="predicted"/>
<dbReference type="EMBL" id="KN823200">
    <property type="protein sequence ID" value="KIO19844.1"/>
    <property type="molecule type" value="Genomic_DNA"/>
</dbReference>
<dbReference type="AlphaFoldDB" id="A0A0C3Q846"/>
<protein>
    <submittedName>
        <fullName evidence="1">Uncharacterized protein</fullName>
    </submittedName>
</protein>